<dbReference type="STRING" id="1618477.UR54_C0023G0003"/>
<dbReference type="AlphaFoldDB" id="A0A0G0B7R0"/>
<dbReference type="Gene3D" id="3.90.550.10">
    <property type="entry name" value="Spore Coat Polysaccharide Biosynthesis Protein SpsA, Chain A"/>
    <property type="match status" value="1"/>
</dbReference>
<evidence type="ECO:0000256" key="3">
    <source>
        <dbReference type="ARBA" id="ARBA00022676"/>
    </source>
</evidence>
<accession>A0A0G0B7R0</accession>
<dbReference type="PANTHER" id="PTHR43646">
    <property type="entry name" value="GLYCOSYLTRANSFERASE"/>
    <property type="match status" value="1"/>
</dbReference>
<evidence type="ECO:0000256" key="4">
    <source>
        <dbReference type="ARBA" id="ARBA00022679"/>
    </source>
</evidence>
<dbReference type="GO" id="GO:0016757">
    <property type="term" value="F:glycosyltransferase activity"/>
    <property type="evidence" value="ECO:0007669"/>
    <property type="project" value="UniProtKB-KW"/>
</dbReference>
<protein>
    <submittedName>
        <fullName evidence="7">Glycosyl transferase family 2</fullName>
    </submittedName>
</protein>
<dbReference type="PANTHER" id="PTHR43646:SF2">
    <property type="entry name" value="GLYCOSYLTRANSFERASE 2-LIKE DOMAIN-CONTAINING PROTEIN"/>
    <property type="match status" value="1"/>
</dbReference>
<evidence type="ECO:0000256" key="2">
    <source>
        <dbReference type="ARBA" id="ARBA00022475"/>
    </source>
</evidence>
<keyword evidence="5" id="KW-0472">Membrane</keyword>
<gene>
    <name evidence="7" type="ORF">UR54_C0023G0003</name>
</gene>
<keyword evidence="4 7" id="KW-0808">Transferase</keyword>
<dbReference type="GO" id="GO:0005886">
    <property type="term" value="C:plasma membrane"/>
    <property type="evidence" value="ECO:0007669"/>
    <property type="project" value="UniProtKB-SubCell"/>
</dbReference>
<evidence type="ECO:0000256" key="5">
    <source>
        <dbReference type="ARBA" id="ARBA00023136"/>
    </source>
</evidence>
<proteinExistence type="predicted"/>
<evidence type="ECO:0000313" key="7">
    <source>
        <dbReference type="EMBL" id="KKP59756.1"/>
    </source>
</evidence>
<dbReference type="InterPro" id="IPR029044">
    <property type="entry name" value="Nucleotide-diphossugar_trans"/>
</dbReference>
<keyword evidence="3" id="KW-0328">Glycosyltransferase</keyword>
<sequence>MKPFFSIVIPTLNEEKCLPRLLDDLTQQKEKDFEVIVIDGRSDDQTVKKAKNFENKLKLKTIYSEKRNLCFQRNLGARKSLGNYLIFMDADIRIYKNYLSVLKETINKSSYLFLTTYQLPDTNDQIDVFLSQMGNYGLEILKIINKQMAPGYNFVIYKDIFIKIGGFNEKTTISEDHELSIRLLKSGVKLNIIPKRLLRWSFRRFKKDGRLPIVVKYGFAALYSILFGEITNKDFGYQMGGGYFLEDNWKKDKKIETEVKKYLEKIKKVFQKLLSD</sequence>
<dbReference type="SUPFAM" id="SSF53448">
    <property type="entry name" value="Nucleotide-diphospho-sugar transferases"/>
    <property type="match status" value="1"/>
</dbReference>
<keyword evidence="2" id="KW-1003">Cell membrane</keyword>
<comment type="subcellular location">
    <subcellularLocation>
        <location evidence="1">Cell membrane</location>
    </subcellularLocation>
</comment>
<evidence type="ECO:0000256" key="1">
    <source>
        <dbReference type="ARBA" id="ARBA00004236"/>
    </source>
</evidence>
<comment type="caution">
    <text evidence="7">The sequence shown here is derived from an EMBL/GenBank/DDBJ whole genome shotgun (WGS) entry which is preliminary data.</text>
</comment>
<dbReference type="Pfam" id="PF00535">
    <property type="entry name" value="Glycos_transf_2"/>
    <property type="match status" value="1"/>
</dbReference>
<dbReference type="EMBL" id="LBPP01000023">
    <property type="protein sequence ID" value="KKP59756.1"/>
    <property type="molecule type" value="Genomic_DNA"/>
</dbReference>
<feature type="domain" description="Glycosyltransferase 2-like" evidence="6">
    <location>
        <begin position="6"/>
        <end position="164"/>
    </location>
</feature>
<evidence type="ECO:0000313" key="8">
    <source>
        <dbReference type="Proteomes" id="UP000034688"/>
    </source>
</evidence>
<dbReference type="InterPro" id="IPR001173">
    <property type="entry name" value="Glyco_trans_2-like"/>
</dbReference>
<organism evidence="7 8">
    <name type="scientific">Candidatus Roizmanbacteria bacterium GW2011_GWA2_34_18</name>
    <dbReference type="NCBI Taxonomy" id="1618477"/>
    <lineage>
        <taxon>Bacteria</taxon>
        <taxon>Candidatus Roizmaniibacteriota</taxon>
    </lineage>
</organism>
<name>A0A0G0B7R0_9BACT</name>
<evidence type="ECO:0000259" key="6">
    <source>
        <dbReference type="Pfam" id="PF00535"/>
    </source>
</evidence>
<reference evidence="7 8" key="1">
    <citation type="journal article" date="2015" name="Nature">
        <title>rRNA introns, odd ribosomes, and small enigmatic genomes across a large radiation of phyla.</title>
        <authorList>
            <person name="Brown C.T."/>
            <person name="Hug L.A."/>
            <person name="Thomas B.C."/>
            <person name="Sharon I."/>
            <person name="Castelle C.J."/>
            <person name="Singh A."/>
            <person name="Wilkins M.J."/>
            <person name="Williams K.H."/>
            <person name="Banfield J.F."/>
        </authorList>
    </citation>
    <scope>NUCLEOTIDE SEQUENCE [LARGE SCALE GENOMIC DNA]</scope>
</reference>
<dbReference type="Proteomes" id="UP000034688">
    <property type="component" value="Unassembled WGS sequence"/>
</dbReference>